<evidence type="ECO:0000256" key="5">
    <source>
        <dbReference type="SAM" id="Phobius"/>
    </source>
</evidence>
<evidence type="ECO:0000256" key="1">
    <source>
        <dbReference type="ARBA" id="ARBA00004141"/>
    </source>
</evidence>
<keyword evidence="2 5" id="KW-0812">Transmembrane</keyword>
<evidence type="ECO:0000256" key="4">
    <source>
        <dbReference type="ARBA" id="ARBA00023136"/>
    </source>
</evidence>
<organism evidence="7 8">
    <name type="scientific">Pseudoclavibacter caeni</name>
    <dbReference type="NCBI Taxonomy" id="908846"/>
    <lineage>
        <taxon>Bacteria</taxon>
        <taxon>Bacillati</taxon>
        <taxon>Actinomycetota</taxon>
        <taxon>Actinomycetes</taxon>
        <taxon>Micrococcales</taxon>
        <taxon>Microbacteriaceae</taxon>
        <taxon>Pseudoclavibacter</taxon>
    </lineage>
</organism>
<dbReference type="Proteomes" id="UP000481339">
    <property type="component" value="Unassembled WGS sequence"/>
</dbReference>
<feature type="transmembrane region" description="Helical" evidence="5">
    <location>
        <begin position="366"/>
        <end position="388"/>
    </location>
</feature>
<dbReference type="GO" id="GO:0140359">
    <property type="term" value="F:ABC-type transporter activity"/>
    <property type="evidence" value="ECO:0007669"/>
    <property type="project" value="InterPro"/>
</dbReference>
<accession>A0A7C8BNQ7</accession>
<evidence type="ECO:0000256" key="2">
    <source>
        <dbReference type="ARBA" id="ARBA00022692"/>
    </source>
</evidence>
<proteinExistence type="predicted"/>
<dbReference type="PANTHER" id="PTHR43471">
    <property type="entry name" value="ABC TRANSPORTER PERMEASE"/>
    <property type="match status" value="1"/>
</dbReference>
<feature type="transmembrane region" description="Helical" evidence="5">
    <location>
        <begin position="337"/>
        <end position="354"/>
    </location>
</feature>
<keyword evidence="3 5" id="KW-1133">Transmembrane helix</keyword>
<sequence length="408" mass="41778">MRPTLLVAGREIRTRVRSRGFLWSTAITLALILLASLLPRAVTLLDRPTTLAVSGTVATAAAETLPETEFTVRPADDEAAARELVATGAARAALVTDDTADGPRSRLVIDGDLPAGQAATIDEAVRSATRSALLAAAGVDLAGIERDVDAAAPVTESIGAPTTDPILLVVAFLASLLLFMQLFVSGMAVAQGVVEEKSSRVIELLLAVVTPRQLLVGKVLGIGAVGLLQLALFLAAGLTGAVANGVVLLAGATDPAATLDAATEASAGGTSGVLPVVLVSLVWFLPGYLFYAFAYGAAGSMVSRQEDVGTVTTPLLFLVMGTYLSSVLALQDVTAPWVRWLSLVPPFSALLMPMRVGAGSVTGGELAVAGVLMVALVVVTALLGAGIYRRSVLHTGSRVGLRRALGRG</sequence>
<dbReference type="AlphaFoldDB" id="A0A7C8BNQ7"/>
<evidence type="ECO:0000313" key="7">
    <source>
        <dbReference type="EMBL" id="KAB1632440.1"/>
    </source>
</evidence>
<comment type="caution">
    <text evidence="7">The sequence shown here is derived from an EMBL/GenBank/DDBJ whole genome shotgun (WGS) entry which is preliminary data.</text>
</comment>
<feature type="domain" description="ABC-2 type transporter transmembrane" evidence="6">
    <location>
        <begin position="20"/>
        <end position="384"/>
    </location>
</feature>
<evidence type="ECO:0000259" key="6">
    <source>
        <dbReference type="Pfam" id="PF12698"/>
    </source>
</evidence>
<evidence type="ECO:0000256" key="3">
    <source>
        <dbReference type="ARBA" id="ARBA00022989"/>
    </source>
</evidence>
<dbReference type="RefSeq" id="WP_158036218.1">
    <property type="nucleotide sequence ID" value="NZ_BAAAZV010000017.1"/>
</dbReference>
<feature type="transmembrane region" description="Helical" evidence="5">
    <location>
        <begin position="230"/>
        <end position="251"/>
    </location>
</feature>
<comment type="subcellular location">
    <subcellularLocation>
        <location evidence="1">Membrane</location>
        <topology evidence="1">Multi-pass membrane protein</topology>
    </subcellularLocation>
</comment>
<feature type="transmembrane region" description="Helical" evidence="5">
    <location>
        <begin position="272"/>
        <end position="291"/>
    </location>
</feature>
<keyword evidence="8" id="KW-1185">Reference proteome</keyword>
<gene>
    <name evidence="7" type="ORF">F8O02_05430</name>
</gene>
<feature type="transmembrane region" description="Helical" evidence="5">
    <location>
        <begin position="201"/>
        <end position="224"/>
    </location>
</feature>
<dbReference type="OrthoDB" id="3268959at2"/>
<name>A0A7C8BNQ7_9MICO</name>
<dbReference type="EMBL" id="WBKA01000003">
    <property type="protein sequence ID" value="KAB1632440.1"/>
    <property type="molecule type" value="Genomic_DNA"/>
</dbReference>
<dbReference type="InterPro" id="IPR013525">
    <property type="entry name" value="ABC2_TM"/>
</dbReference>
<feature type="transmembrane region" description="Helical" evidence="5">
    <location>
        <begin position="166"/>
        <end position="189"/>
    </location>
</feature>
<feature type="transmembrane region" description="Helical" evidence="5">
    <location>
        <begin position="20"/>
        <end position="38"/>
    </location>
</feature>
<dbReference type="GO" id="GO:0016020">
    <property type="term" value="C:membrane"/>
    <property type="evidence" value="ECO:0007669"/>
    <property type="project" value="UniProtKB-SubCell"/>
</dbReference>
<evidence type="ECO:0000313" key="8">
    <source>
        <dbReference type="Proteomes" id="UP000481339"/>
    </source>
</evidence>
<feature type="transmembrane region" description="Helical" evidence="5">
    <location>
        <begin position="311"/>
        <end position="330"/>
    </location>
</feature>
<protein>
    <submittedName>
        <fullName evidence="7">ABC transporter permease</fullName>
    </submittedName>
</protein>
<reference evidence="7 8" key="1">
    <citation type="submission" date="2019-09" db="EMBL/GenBank/DDBJ databases">
        <title>Phylogeny of genus Pseudoclavibacter and closely related genus.</title>
        <authorList>
            <person name="Li Y."/>
        </authorList>
    </citation>
    <scope>NUCLEOTIDE SEQUENCE [LARGE SCALE GENOMIC DNA]</scope>
    <source>
        <strain evidence="7 8">JCM 16921</strain>
    </source>
</reference>
<keyword evidence="4 5" id="KW-0472">Membrane</keyword>
<dbReference type="Pfam" id="PF12698">
    <property type="entry name" value="ABC2_membrane_3"/>
    <property type="match status" value="1"/>
</dbReference>